<feature type="chain" id="PRO_5034131059" evidence="1">
    <location>
        <begin position="36"/>
        <end position="426"/>
    </location>
</feature>
<keyword evidence="3" id="KW-1185">Reference proteome</keyword>
<dbReference type="AlphaFoldDB" id="A0A7M2X2L7"/>
<dbReference type="SMART" id="SM00564">
    <property type="entry name" value="PQQ"/>
    <property type="match status" value="3"/>
</dbReference>
<dbReference type="InterPro" id="IPR015943">
    <property type="entry name" value="WD40/YVTN_repeat-like_dom_sf"/>
</dbReference>
<dbReference type="PANTHER" id="PTHR34512">
    <property type="entry name" value="CELL SURFACE PROTEIN"/>
    <property type="match status" value="1"/>
</dbReference>
<reference evidence="2 3" key="1">
    <citation type="submission" date="2020-10" db="EMBL/GenBank/DDBJ databases">
        <title>Wide distribution of Phycisphaera-like planctomycetes from WD2101 soil group in peatlands and genome analysis of the first cultivated representative.</title>
        <authorList>
            <person name="Dedysh S.N."/>
            <person name="Beletsky A.V."/>
            <person name="Ivanova A."/>
            <person name="Kulichevskaya I.S."/>
            <person name="Suzina N.E."/>
            <person name="Philippov D.A."/>
            <person name="Rakitin A.L."/>
            <person name="Mardanov A.V."/>
            <person name="Ravin N.V."/>
        </authorList>
    </citation>
    <scope>NUCLEOTIDE SEQUENCE [LARGE SCALE GENOMIC DNA]</scope>
    <source>
        <strain evidence="2 3">M1803</strain>
    </source>
</reference>
<gene>
    <name evidence="2" type="ORF">IPV69_11845</name>
</gene>
<dbReference type="RefSeq" id="WP_206295322.1">
    <property type="nucleotide sequence ID" value="NZ_CP063458.1"/>
</dbReference>
<dbReference type="InterPro" id="IPR011047">
    <property type="entry name" value="Quinoprotein_ADH-like_sf"/>
</dbReference>
<organism evidence="2 3">
    <name type="scientific">Humisphaera borealis</name>
    <dbReference type="NCBI Taxonomy" id="2807512"/>
    <lineage>
        <taxon>Bacteria</taxon>
        <taxon>Pseudomonadati</taxon>
        <taxon>Planctomycetota</taxon>
        <taxon>Phycisphaerae</taxon>
        <taxon>Tepidisphaerales</taxon>
        <taxon>Tepidisphaeraceae</taxon>
        <taxon>Humisphaera</taxon>
    </lineage>
</organism>
<proteinExistence type="predicted"/>
<feature type="signal peptide" evidence="1">
    <location>
        <begin position="1"/>
        <end position="35"/>
    </location>
</feature>
<evidence type="ECO:0000313" key="2">
    <source>
        <dbReference type="EMBL" id="QOV91998.1"/>
    </source>
</evidence>
<name>A0A7M2X2L7_9BACT</name>
<accession>A0A7M2X2L7</accession>
<keyword evidence="1" id="KW-0732">Signal</keyword>
<evidence type="ECO:0000313" key="3">
    <source>
        <dbReference type="Proteomes" id="UP000593765"/>
    </source>
</evidence>
<dbReference type="InterPro" id="IPR018391">
    <property type="entry name" value="PQQ_b-propeller_rpt"/>
</dbReference>
<sequence length="426" mass="46749">MSQFSFPRFLCRFGRSRVATALVAVAALSATMFSAGCGGDGETPGDIQVVANPGFARQWATNLKIPSGDKVRSIFVRDAYIVVYSKQGVVYGLARENGDPRVSMKVPGGDFRMFPPIILKEHLVFPTLSSLEIYSLTGAKERTLEIGAAIRADCVGATQNVFVPVDSPDGGARIKRYDLNNKAVNIPVWELQAWKGGLASAPALHTDTVYLAAETGTVYAVTAQDREPIWPLPGNVFDAHSAVTAPLRADDVGLYISTVEGKFYCVNRTSGQVKWQWYGSGPLEEAPVPLADTVYIKDPNRGWVAVDKVENPEIKAPQYNRKERWVRDDIRQVLSQDDRYTYALTKDNRISALDKKTGQTKFQSKRNDFYVFATNAKDSTIYTCSEQGRVVAVRPVLTPGSSGEVVMIEQDKSPEGEVAVLMLPVP</sequence>
<dbReference type="Gene3D" id="2.130.10.10">
    <property type="entry name" value="YVTN repeat-like/Quinoprotein amine dehydrogenase"/>
    <property type="match status" value="1"/>
</dbReference>
<dbReference type="Proteomes" id="UP000593765">
    <property type="component" value="Chromosome"/>
</dbReference>
<dbReference type="SUPFAM" id="SSF50998">
    <property type="entry name" value="Quinoprotein alcohol dehydrogenase-like"/>
    <property type="match status" value="1"/>
</dbReference>
<evidence type="ECO:0000256" key="1">
    <source>
        <dbReference type="SAM" id="SignalP"/>
    </source>
</evidence>
<dbReference type="PANTHER" id="PTHR34512:SF30">
    <property type="entry name" value="OUTER MEMBRANE PROTEIN ASSEMBLY FACTOR BAMB"/>
    <property type="match status" value="1"/>
</dbReference>
<protein>
    <submittedName>
        <fullName evidence="2">PQQ-binding-like beta-propeller repeat protein</fullName>
    </submittedName>
</protein>
<dbReference type="EMBL" id="CP063458">
    <property type="protein sequence ID" value="QOV91998.1"/>
    <property type="molecule type" value="Genomic_DNA"/>
</dbReference>
<dbReference type="KEGG" id="hbs:IPV69_11845"/>